<dbReference type="EMBL" id="JADNYJ010000334">
    <property type="protein sequence ID" value="KAF8870796.1"/>
    <property type="molecule type" value="Genomic_DNA"/>
</dbReference>
<dbReference type="Proteomes" id="UP000724874">
    <property type="component" value="Unassembled WGS sequence"/>
</dbReference>
<feature type="compositionally biased region" description="Polar residues" evidence="1">
    <location>
        <begin position="191"/>
        <end position="200"/>
    </location>
</feature>
<dbReference type="AlphaFoldDB" id="A0A9P5TG64"/>
<dbReference type="OrthoDB" id="3211402at2759"/>
<keyword evidence="3" id="KW-1185">Reference proteome</keyword>
<gene>
    <name evidence="2" type="ORF">CPB84DRAFT_1801536</name>
</gene>
<evidence type="ECO:0000313" key="2">
    <source>
        <dbReference type="EMBL" id="KAF8870796.1"/>
    </source>
</evidence>
<reference evidence="2" key="1">
    <citation type="submission" date="2020-11" db="EMBL/GenBank/DDBJ databases">
        <authorList>
            <consortium name="DOE Joint Genome Institute"/>
            <person name="Ahrendt S."/>
            <person name="Riley R."/>
            <person name="Andreopoulos W."/>
            <person name="LaButti K."/>
            <person name="Pangilinan J."/>
            <person name="Ruiz-duenas F.J."/>
            <person name="Barrasa J.M."/>
            <person name="Sanchez-Garcia M."/>
            <person name="Camarero S."/>
            <person name="Miyauchi S."/>
            <person name="Serrano A."/>
            <person name="Linde D."/>
            <person name="Babiker R."/>
            <person name="Drula E."/>
            <person name="Ayuso-Fernandez I."/>
            <person name="Pacheco R."/>
            <person name="Padilla G."/>
            <person name="Ferreira P."/>
            <person name="Barriuso J."/>
            <person name="Kellner H."/>
            <person name="Castanera R."/>
            <person name="Alfaro M."/>
            <person name="Ramirez L."/>
            <person name="Pisabarro A.G."/>
            <person name="Kuo A."/>
            <person name="Tritt A."/>
            <person name="Lipzen A."/>
            <person name="He G."/>
            <person name="Yan M."/>
            <person name="Ng V."/>
            <person name="Cullen D."/>
            <person name="Martin F."/>
            <person name="Rosso M.-N."/>
            <person name="Henrissat B."/>
            <person name="Hibbett D."/>
            <person name="Martinez A.T."/>
            <person name="Grigoriev I.V."/>
        </authorList>
    </citation>
    <scope>NUCLEOTIDE SEQUENCE</scope>
    <source>
        <strain evidence="2">AH 44721</strain>
    </source>
</reference>
<proteinExistence type="predicted"/>
<feature type="region of interest" description="Disordered" evidence="1">
    <location>
        <begin position="181"/>
        <end position="200"/>
    </location>
</feature>
<accession>A0A9P5TG64</accession>
<protein>
    <submittedName>
        <fullName evidence="2">Uncharacterized protein</fullName>
    </submittedName>
</protein>
<organism evidence="2 3">
    <name type="scientific">Gymnopilus junonius</name>
    <name type="common">Spectacular rustgill mushroom</name>
    <name type="synonym">Gymnopilus spectabilis subsp. junonius</name>
    <dbReference type="NCBI Taxonomy" id="109634"/>
    <lineage>
        <taxon>Eukaryota</taxon>
        <taxon>Fungi</taxon>
        <taxon>Dikarya</taxon>
        <taxon>Basidiomycota</taxon>
        <taxon>Agaricomycotina</taxon>
        <taxon>Agaricomycetes</taxon>
        <taxon>Agaricomycetidae</taxon>
        <taxon>Agaricales</taxon>
        <taxon>Agaricineae</taxon>
        <taxon>Hymenogastraceae</taxon>
        <taxon>Gymnopilus</taxon>
    </lineage>
</organism>
<evidence type="ECO:0000256" key="1">
    <source>
        <dbReference type="SAM" id="MobiDB-lite"/>
    </source>
</evidence>
<comment type="caution">
    <text evidence="2">The sequence shown here is derived from an EMBL/GenBank/DDBJ whole genome shotgun (WGS) entry which is preliminary data.</text>
</comment>
<sequence>MAPNTKPSIPPIQWAANDHNLVWLLLAEIGKLKNFRVLFGKTDADNMKHPVIQNTSGESKIAVCKRIGQVLLPHLFLEHATVVREHIRGKINECLQTQTQTQGDGNQYLDFYIPPDGPDHDTHPMVKNLWDQIEKEWAFFPSLHSILAVQPRPSGRQMLYLQPLTQPPQLQIPSVSEAEADMQAPSVVTPPLTQTETAPI</sequence>
<evidence type="ECO:0000313" key="3">
    <source>
        <dbReference type="Proteomes" id="UP000724874"/>
    </source>
</evidence>
<name>A0A9P5TG64_GYMJU</name>